<dbReference type="InterPro" id="IPR015943">
    <property type="entry name" value="WD40/YVTN_repeat-like_dom_sf"/>
</dbReference>
<proteinExistence type="predicted"/>
<gene>
    <name evidence="2" type="ORF">SAMN05216593_104160</name>
</gene>
<protein>
    <recommendedName>
        <fullName evidence="4">WD40-like Beta Propeller Repeat</fullName>
    </recommendedName>
</protein>
<dbReference type="Gene3D" id="2.130.10.10">
    <property type="entry name" value="YVTN repeat-like/Quinoprotein amine dehydrogenase"/>
    <property type="match status" value="1"/>
</dbReference>
<feature type="signal peptide" evidence="1">
    <location>
        <begin position="1"/>
        <end position="24"/>
    </location>
</feature>
<evidence type="ECO:0008006" key="4">
    <source>
        <dbReference type="Google" id="ProtNLM"/>
    </source>
</evidence>
<dbReference type="AlphaFoldDB" id="A0A1M7MEE2"/>
<dbReference type="OrthoDB" id="5928033at2"/>
<feature type="chain" id="PRO_5012025799" description="WD40-like Beta Propeller Repeat" evidence="1">
    <location>
        <begin position="25"/>
        <end position="650"/>
    </location>
</feature>
<sequence length="650" mass="72500">MKWAGLWKYAFWVAAISHSSFSNAVTLPQGWDIRPSNVEDIDKGLPSSLQSSELANNGRPLAGVKMVVALPFSQVLPVVVSALEPLGPVRGETGMGTVSNMDNAWGAVLLTRRPDLVRDLVRQFDMPRLQQYVRDGALAETEIAERIERIERTLRFQSGSPRMALLTEQYAYWNGSAKREHGAMGRSNSIVIAHVIQLDAVFGRPVTAVYLTRNDEYPNPESGLLSQVRRLADLNIFSPGQPKRLQRSSVPGELFTPVFEALSKLPNANLELGVDAERWRAPPRPTPSVSEPQLTLPNTQARVLEARAVLPFKNPDDFTVLADGSVLLIRSYPRALMHWSPDAGEPREVWKPSQFFTKWLLSRDASGQSAYMTEGPLVMRFDAKTQSLNTHPMVFDKPGLQYNAYMDYFPDGNGAPLIYRHQYLADHNTFEVWQAAAQPAGDGTQWNYTLRFASPRQEMMNYFTRGNGQIKPVRWDGTLPTVWVEDAYGLSELDGKTGRVLRVVKLPRRFGEVDPADDTGMAQWTPEPFGSVKGRWIAVGFVLMEGKRRNPGVHVVDVASGKVRYSLTLPDQDSLETAVGSPDGRLLALATGTRKNVAVLWNLENGRSLTLQSDDAGCRDLEQLQWSPDGSRLWGRCQNGLMTWDVPATW</sequence>
<organism evidence="2 3">
    <name type="scientific">Pseudomonas asturiensis</name>
    <dbReference type="NCBI Taxonomy" id="1190415"/>
    <lineage>
        <taxon>Bacteria</taxon>
        <taxon>Pseudomonadati</taxon>
        <taxon>Pseudomonadota</taxon>
        <taxon>Gammaproteobacteria</taxon>
        <taxon>Pseudomonadales</taxon>
        <taxon>Pseudomonadaceae</taxon>
        <taxon>Pseudomonas</taxon>
    </lineage>
</organism>
<keyword evidence="1" id="KW-0732">Signal</keyword>
<evidence type="ECO:0000313" key="3">
    <source>
        <dbReference type="Proteomes" id="UP000183983"/>
    </source>
</evidence>
<dbReference type="RefSeq" id="WP_073164792.1">
    <property type="nucleotide sequence ID" value="NZ_FRDA01000004.1"/>
</dbReference>
<reference evidence="2 3" key="1">
    <citation type="submission" date="2016-11" db="EMBL/GenBank/DDBJ databases">
        <authorList>
            <person name="Jaros S."/>
            <person name="Januszkiewicz K."/>
            <person name="Wedrychowicz H."/>
        </authorList>
    </citation>
    <scope>NUCLEOTIDE SEQUENCE [LARGE SCALE GENOMIC DNA]</scope>
    <source>
        <strain evidence="2 3">LMG 26898</strain>
    </source>
</reference>
<dbReference type="SUPFAM" id="SSF69322">
    <property type="entry name" value="Tricorn protease domain 2"/>
    <property type="match status" value="1"/>
</dbReference>
<dbReference type="Proteomes" id="UP000183983">
    <property type="component" value="Unassembled WGS sequence"/>
</dbReference>
<evidence type="ECO:0000256" key="1">
    <source>
        <dbReference type="SAM" id="SignalP"/>
    </source>
</evidence>
<evidence type="ECO:0000313" key="2">
    <source>
        <dbReference type="EMBL" id="SHM89180.1"/>
    </source>
</evidence>
<dbReference type="EMBL" id="FRDA01000004">
    <property type="protein sequence ID" value="SHM89180.1"/>
    <property type="molecule type" value="Genomic_DNA"/>
</dbReference>
<name>A0A1M7MEE2_9PSED</name>
<accession>A0A1M7MEE2</accession>